<proteinExistence type="predicted"/>
<name>A0A7H2BLV9_9MICC</name>
<keyword evidence="2" id="KW-1185">Reference proteome</keyword>
<dbReference type="RefSeq" id="WP_190618243.1">
    <property type="nucleotide sequence ID" value="NZ_CP061538.1"/>
</dbReference>
<dbReference type="KEGG" id="rama:IDM48_04435"/>
<reference evidence="1 2" key="1">
    <citation type="submission" date="2020-09" db="EMBL/GenBank/DDBJ databases">
        <title>Investigation of environmental microbe.</title>
        <authorList>
            <person name="Ou Y."/>
            <person name="Kang Q."/>
        </authorList>
    </citation>
    <scope>NUCLEOTIDE SEQUENCE [LARGE SCALE GENOMIC DNA]</scope>
    <source>
        <strain evidence="1 2">KJZ-9</strain>
    </source>
</reference>
<dbReference type="AlphaFoldDB" id="A0A7H2BLV9"/>
<evidence type="ECO:0000313" key="2">
    <source>
        <dbReference type="Proteomes" id="UP000516421"/>
    </source>
</evidence>
<evidence type="ECO:0000313" key="1">
    <source>
        <dbReference type="EMBL" id="QNV40655.1"/>
    </source>
</evidence>
<dbReference type="Proteomes" id="UP000516421">
    <property type="component" value="Chromosome"/>
</dbReference>
<dbReference type="EMBL" id="CP061538">
    <property type="protein sequence ID" value="QNV40655.1"/>
    <property type="molecule type" value="Genomic_DNA"/>
</dbReference>
<protein>
    <submittedName>
        <fullName evidence="1">Uncharacterized protein</fullName>
    </submittedName>
</protein>
<gene>
    <name evidence="1" type="ORF">IDM48_04435</name>
</gene>
<organism evidence="1 2">
    <name type="scientific">Rothia amarae</name>
    <dbReference type="NCBI Taxonomy" id="169480"/>
    <lineage>
        <taxon>Bacteria</taxon>
        <taxon>Bacillati</taxon>
        <taxon>Actinomycetota</taxon>
        <taxon>Actinomycetes</taxon>
        <taxon>Micrococcales</taxon>
        <taxon>Micrococcaceae</taxon>
        <taxon>Rothia</taxon>
    </lineage>
</organism>
<sequence>MGFVAGLGERGQEIWESLESNDPVRNALALELARTADRLDELDNIIQGKGVLELMQFRVDDLKLNDEVETVVINLKFQSVLSEARQQQVAMTQIVQKLAAGGEDARRSPGSLPENVTPLALLQEKMSKRA</sequence>
<accession>A0A7H2BLV9</accession>